<dbReference type="Gene3D" id="3.30.420.10">
    <property type="entry name" value="Ribonuclease H-like superfamily/Ribonuclease H"/>
    <property type="match status" value="1"/>
</dbReference>
<sequence length="145" mass="16824">RSRSENSPRKSLRRLSLSIVPDRLLDPKLTDEANFNHSGYVNSQNRYSSSEYFHVLIQPPLYHEEIRILCAISTNRITGPIIYKGTLDAQRYINEILNPFCVNLESTEERFGYFMQDSATSVVYANNPHDLEALKQNIREVIYNI</sequence>
<dbReference type="InterPro" id="IPR036397">
    <property type="entry name" value="RNaseH_sf"/>
</dbReference>
<name>A0A2J7PUC8_9NEOP</name>
<gene>
    <name evidence="1" type="ORF">B7P43_G11471</name>
</gene>
<evidence type="ECO:0000313" key="1">
    <source>
        <dbReference type="EMBL" id="PNF19933.1"/>
    </source>
</evidence>
<dbReference type="Proteomes" id="UP000235965">
    <property type="component" value="Unassembled WGS sequence"/>
</dbReference>
<dbReference type="AlphaFoldDB" id="A0A2J7PUC8"/>
<accession>A0A2J7PUC8</accession>
<organism evidence="1 2">
    <name type="scientific">Cryptotermes secundus</name>
    <dbReference type="NCBI Taxonomy" id="105785"/>
    <lineage>
        <taxon>Eukaryota</taxon>
        <taxon>Metazoa</taxon>
        <taxon>Ecdysozoa</taxon>
        <taxon>Arthropoda</taxon>
        <taxon>Hexapoda</taxon>
        <taxon>Insecta</taxon>
        <taxon>Pterygota</taxon>
        <taxon>Neoptera</taxon>
        <taxon>Polyneoptera</taxon>
        <taxon>Dictyoptera</taxon>
        <taxon>Blattodea</taxon>
        <taxon>Blattoidea</taxon>
        <taxon>Termitoidae</taxon>
        <taxon>Kalotermitidae</taxon>
        <taxon>Cryptotermitinae</taxon>
        <taxon>Cryptotermes</taxon>
    </lineage>
</organism>
<reference evidence="1 2" key="1">
    <citation type="submission" date="2017-12" db="EMBL/GenBank/DDBJ databases">
        <title>Hemimetabolous genomes reveal molecular basis of termite eusociality.</title>
        <authorList>
            <person name="Harrison M.C."/>
            <person name="Jongepier E."/>
            <person name="Robertson H.M."/>
            <person name="Arning N."/>
            <person name="Bitard-Feildel T."/>
            <person name="Chao H."/>
            <person name="Childers C.P."/>
            <person name="Dinh H."/>
            <person name="Doddapaneni H."/>
            <person name="Dugan S."/>
            <person name="Gowin J."/>
            <person name="Greiner C."/>
            <person name="Han Y."/>
            <person name="Hu H."/>
            <person name="Hughes D.S.T."/>
            <person name="Huylmans A.-K."/>
            <person name="Kemena C."/>
            <person name="Kremer L.P.M."/>
            <person name="Lee S.L."/>
            <person name="Lopez-Ezquerra A."/>
            <person name="Mallet L."/>
            <person name="Monroy-Kuhn J.M."/>
            <person name="Moser A."/>
            <person name="Murali S.C."/>
            <person name="Muzny D.M."/>
            <person name="Otani S."/>
            <person name="Piulachs M.-D."/>
            <person name="Poelchau M."/>
            <person name="Qu J."/>
            <person name="Schaub F."/>
            <person name="Wada-Katsumata A."/>
            <person name="Worley K.C."/>
            <person name="Xie Q."/>
            <person name="Ylla G."/>
            <person name="Poulsen M."/>
            <person name="Gibbs R.A."/>
            <person name="Schal C."/>
            <person name="Richards S."/>
            <person name="Belles X."/>
            <person name="Korb J."/>
            <person name="Bornberg-Bauer E."/>
        </authorList>
    </citation>
    <scope>NUCLEOTIDE SEQUENCE [LARGE SCALE GENOMIC DNA]</scope>
    <source>
        <tissue evidence="1">Whole body</tissue>
    </source>
</reference>
<dbReference type="InParanoid" id="A0A2J7PUC8"/>
<evidence type="ECO:0000313" key="2">
    <source>
        <dbReference type="Proteomes" id="UP000235965"/>
    </source>
</evidence>
<comment type="caution">
    <text evidence="1">The sequence shown here is derived from an EMBL/GenBank/DDBJ whole genome shotgun (WGS) entry which is preliminary data.</text>
</comment>
<proteinExistence type="predicted"/>
<feature type="non-terminal residue" evidence="1">
    <location>
        <position position="1"/>
    </location>
</feature>
<keyword evidence="2" id="KW-1185">Reference proteome</keyword>
<dbReference type="GO" id="GO:0003676">
    <property type="term" value="F:nucleic acid binding"/>
    <property type="evidence" value="ECO:0007669"/>
    <property type="project" value="InterPro"/>
</dbReference>
<dbReference type="EMBL" id="NEVH01021202">
    <property type="protein sequence ID" value="PNF19933.1"/>
    <property type="molecule type" value="Genomic_DNA"/>
</dbReference>
<protein>
    <submittedName>
        <fullName evidence="1">Uncharacterized protein</fullName>
    </submittedName>
</protein>